<dbReference type="InterPro" id="IPR052895">
    <property type="entry name" value="HetReg/Transcr_Mod"/>
</dbReference>
<evidence type="ECO:0000313" key="2">
    <source>
        <dbReference type="EMBL" id="OCK80732.1"/>
    </source>
</evidence>
<evidence type="ECO:0000313" key="3">
    <source>
        <dbReference type="Proteomes" id="UP000250266"/>
    </source>
</evidence>
<organism evidence="2 3">
    <name type="scientific">Lepidopterella palustris CBS 459.81</name>
    <dbReference type="NCBI Taxonomy" id="1314670"/>
    <lineage>
        <taxon>Eukaryota</taxon>
        <taxon>Fungi</taxon>
        <taxon>Dikarya</taxon>
        <taxon>Ascomycota</taxon>
        <taxon>Pezizomycotina</taxon>
        <taxon>Dothideomycetes</taxon>
        <taxon>Pleosporomycetidae</taxon>
        <taxon>Mytilinidiales</taxon>
        <taxon>Argynnaceae</taxon>
        <taxon>Lepidopterella</taxon>
    </lineage>
</organism>
<dbReference type="EMBL" id="KV744948">
    <property type="protein sequence ID" value="OCK80732.1"/>
    <property type="molecule type" value="Genomic_DNA"/>
</dbReference>
<name>A0A8E2JFR1_9PEZI</name>
<dbReference type="Pfam" id="PF06985">
    <property type="entry name" value="HET"/>
    <property type="match status" value="1"/>
</dbReference>
<dbReference type="AlphaFoldDB" id="A0A8E2JFR1"/>
<protein>
    <recommendedName>
        <fullName evidence="1">Heterokaryon incompatibility domain-containing protein</fullName>
    </recommendedName>
</protein>
<dbReference type="InterPro" id="IPR010730">
    <property type="entry name" value="HET"/>
</dbReference>
<dbReference type="PANTHER" id="PTHR24148">
    <property type="entry name" value="ANKYRIN REPEAT DOMAIN-CONTAINING PROTEIN 39 HOMOLOG-RELATED"/>
    <property type="match status" value="1"/>
</dbReference>
<keyword evidence="3" id="KW-1185">Reference proteome</keyword>
<accession>A0A8E2JFR1</accession>
<reference evidence="2 3" key="1">
    <citation type="journal article" date="2016" name="Nat. Commun.">
        <title>Ectomycorrhizal ecology is imprinted in the genome of the dominant symbiotic fungus Cenococcum geophilum.</title>
        <authorList>
            <consortium name="DOE Joint Genome Institute"/>
            <person name="Peter M."/>
            <person name="Kohler A."/>
            <person name="Ohm R.A."/>
            <person name="Kuo A."/>
            <person name="Krutzmann J."/>
            <person name="Morin E."/>
            <person name="Arend M."/>
            <person name="Barry K.W."/>
            <person name="Binder M."/>
            <person name="Choi C."/>
            <person name="Clum A."/>
            <person name="Copeland A."/>
            <person name="Grisel N."/>
            <person name="Haridas S."/>
            <person name="Kipfer T."/>
            <person name="LaButti K."/>
            <person name="Lindquist E."/>
            <person name="Lipzen A."/>
            <person name="Maire R."/>
            <person name="Meier B."/>
            <person name="Mihaltcheva S."/>
            <person name="Molinier V."/>
            <person name="Murat C."/>
            <person name="Poggeler S."/>
            <person name="Quandt C.A."/>
            <person name="Sperisen C."/>
            <person name="Tritt A."/>
            <person name="Tisserant E."/>
            <person name="Crous P.W."/>
            <person name="Henrissat B."/>
            <person name="Nehls U."/>
            <person name="Egli S."/>
            <person name="Spatafora J.W."/>
            <person name="Grigoriev I.V."/>
            <person name="Martin F.M."/>
        </authorList>
    </citation>
    <scope>NUCLEOTIDE SEQUENCE [LARGE SCALE GENOMIC DNA]</scope>
    <source>
        <strain evidence="2 3">CBS 459.81</strain>
    </source>
</reference>
<gene>
    <name evidence="2" type="ORF">K432DRAFT_442942</name>
</gene>
<dbReference type="PANTHER" id="PTHR24148:SF64">
    <property type="entry name" value="HETEROKARYON INCOMPATIBILITY DOMAIN-CONTAINING PROTEIN"/>
    <property type="match status" value="1"/>
</dbReference>
<evidence type="ECO:0000259" key="1">
    <source>
        <dbReference type="Pfam" id="PF06985"/>
    </source>
</evidence>
<dbReference type="OrthoDB" id="3553147at2759"/>
<proteinExistence type="predicted"/>
<feature type="domain" description="Heterokaryon incompatibility" evidence="1">
    <location>
        <begin position="71"/>
        <end position="159"/>
    </location>
</feature>
<sequence length="162" mass="18023">MPPHRIIRLLEKSALLWIAYLTIGWCGGGTYPTTASKRFADPASVHSTWNKGRSSGLSYAACRSPAKSVPYDTLSYIWAADPDGRFDESSEILFDGQILIIGETIRDALQMIRHADEPRMLWVDAICIDRGNDREGGPQVGLTRMIYKTARQVVICVGKGFF</sequence>
<dbReference type="Proteomes" id="UP000250266">
    <property type="component" value="Unassembled WGS sequence"/>
</dbReference>